<feature type="compositionally biased region" description="Low complexity" evidence="1">
    <location>
        <begin position="73"/>
        <end position="96"/>
    </location>
</feature>
<accession>A0A2S6BWN4</accession>
<evidence type="ECO:0000256" key="3">
    <source>
        <dbReference type="SAM" id="SignalP"/>
    </source>
</evidence>
<dbReference type="OrthoDB" id="3646212at2759"/>
<keyword evidence="2" id="KW-0472">Membrane</keyword>
<evidence type="ECO:0000313" key="4">
    <source>
        <dbReference type="EMBL" id="PPJ51879.1"/>
    </source>
</evidence>
<evidence type="ECO:0000256" key="2">
    <source>
        <dbReference type="SAM" id="Phobius"/>
    </source>
</evidence>
<proteinExistence type="predicted"/>
<dbReference type="Proteomes" id="UP000237631">
    <property type="component" value="Unassembled WGS sequence"/>
</dbReference>
<feature type="transmembrane region" description="Helical" evidence="2">
    <location>
        <begin position="176"/>
        <end position="200"/>
    </location>
</feature>
<reference evidence="5" key="1">
    <citation type="journal article" date="2017" name="bioRxiv">
        <title>Conservation of a gene cluster reveals novel cercosporin biosynthetic mechanisms and extends production to the genus Colletotrichum.</title>
        <authorList>
            <person name="de Jonge R."/>
            <person name="Ebert M.K."/>
            <person name="Huitt-Roehl C.R."/>
            <person name="Pal P."/>
            <person name="Suttle J.C."/>
            <person name="Spanner R.E."/>
            <person name="Neubauer J.D."/>
            <person name="Jurick W.M.II."/>
            <person name="Stott K.A."/>
            <person name="Secor G.A."/>
            <person name="Thomma B.P.H.J."/>
            <person name="Van de Peer Y."/>
            <person name="Townsend C.A."/>
            <person name="Bolton M.D."/>
        </authorList>
    </citation>
    <scope>NUCLEOTIDE SEQUENCE [LARGE SCALE GENOMIC DNA]</scope>
    <source>
        <strain evidence="5">CBS538.71</strain>
    </source>
</reference>
<feature type="transmembrane region" description="Helical" evidence="2">
    <location>
        <begin position="220"/>
        <end position="247"/>
    </location>
</feature>
<keyword evidence="2" id="KW-0812">Transmembrane</keyword>
<evidence type="ECO:0000256" key="1">
    <source>
        <dbReference type="SAM" id="MobiDB-lite"/>
    </source>
</evidence>
<protein>
    <submittedName>
        <fullName evidence="4">Uncharacterized protein</fullName>
    </submittedName>
</protein>
<comment type="caution">
    <text evidence="4">The sequence shown here is derived from an EMBL/GenBank/DDBJ whole genome shotgun (WGS) entry which is preliminary data.</text>
</comment>
<name>A0A2S6BWN4_9PEZI</name>
<sequence length="328" mass="34212">MVVRKTRISSILLTLLVPVILSCAFSLSIAGTAGKNWAQRIETDFDTGQCMGINHRGPFQYCVLNLKNISTTTTTATDESATPTPTDSSDQSTAEETPTEGEETTSTESATESSTPTPACPLPQAEPRYEQFCNSTTRPGGACSVRGVASLATLGRNSATGDSSTFCQQLKLSGSLLVAGCALIGVGMLASLVLSGITLLQIFGKYKAPDDTSSPSLGAVAVFTSIVTGLGFLAMLFGTVVGANVLVNLQFPAGDWYTSGDLVNSTAVGPWMLGKSVSLATAGWVLAAVGASLVGKIWPSPTAQYRRVSQDNVRGEVVRSGGRHDREE</sequence>
<keyword evidence="5" id="KW-1185">Reference proteome</keyword>
<feature type="compositionally biased region" description="Low complexity" evidence="1">
    <location>
        <begin position="106"/>
        <end position="117"/>
    </location>
</feature>
<feature type="chain" id="PRO_5015472589" evidence="3">
    <location>
        <begin position="25"/>
        <end position="328"/>
    </location>
</feature>
<keyword evidence="3" id="KW-0732">Signal</keyword>
<dbReference type="PROSITE" id="PS51257">
    <property type="entry name" value="PROKAR_LIPOPROTEIN"/>
    <property type="match status" value="1"/>
</dbReference>
<gene>
    <name evidence="4" type="ORF">CBER1_09058</name>
</gene>
<evidence type="ECO:0000313" key="5">
    <source>
        <dbReference type="Proteomes" id="UP000237631"/>
    </source>
</evidence>
<feature type="signal peptide" evidence="3">
    <location>
        <begin position="1"/>
        <end position="24"/>
    </location>
</feature>
<dbReference type="EMBL" id="PNEN01001735">
    <property type="protein sequence ID" value="PPJ51879.1"/>
    <property type="molecule type" value="Genomic_DNA"/>
</dbReference>
<feature type="region of interest" description="Disordered" evidence="1">
    <location>
        <begin position="73"/>
        <end position="123"/>
    </location>
</feature>
<organism evidence="4 5">
    <name type="scientific">Cercospora berteroae</name>
    <dbReference type="NCBI Taxonomy" id="357750"/>
    <lineage>
        <taxon>Eukaryota</taxon>
        <taxon>Fungi</taxon>
        <taxon>Dikarya</taxon>
        <taxon>Ascomycota</taxon>
        <taxon>Pezizomycotina</taxon>
        <taxon>Dothideomycetes</taxon>
        <taxon>Dothideomycetidae</taxon>
        <taxon>Mycosphaerellales</taxon>
        <taxon>Mycosphaerellaceae</taxon>
        <taxon>Cercospora</taxon>
    </lineage>
</organism>
<dbReference type="AlphaFoldDB" id="A0A2S6BWN4"/>
<keyword evidence="2" id="KW-1133">Transmembrane helix</keyword>
<feature type="transmembrane region" description="Helical" evidence="2">
    <location>
        <begin position="277"/>
        <end position="298"/>
    </location>
</feature>